<dbReference type="PANTHER" id="PTHR42901:SF1">
    <property type="entry name" value="ALCOHOL DEHYDROGENASE"/>
    <property type="match status" value="1"/>
</dbReference>
<protein>
    <submittedName>
        <fullName evidence="3">Short-chain dehydrogenase</fullName>
    </submittedName>
</protein>
<evidence type="ECO:0000256" key="1">
    <source>
        <dbReference type="ARBA" id="ARBA00006484"/>
    </source>
</evidence>
<dbReference type="PANTHER" id="PTHR42901">
    <property type="entry name" value="ALCOHOL DEHYDROGENASE"/>
    <property type="match status" value="1"/>
</dbReference>
<evidence type="ECO:0000256" key="2">
    <source>
        <dbReference type="ARBA" id="ARBA00023002"/>
    </source>
</evidence>
<dbReference type="EMBL" id="FNQM01000028">
    <property type="protein sequence ID" value="SEB00518.1"/>
    <property type="molecule type" value="Genomic_DNA"/>
</dbReference>
<dbReference type="InterPro" id="IPR036291">
    <property type="entry name" value="NAD(P)-bd_dom_sf"/>
</dbReference>
<name>A0A1H4FV48_9RHOB</name>
<organism evidence="3 4">
    <name type="scientific">Rubrimonas cliftonensis</name>
    <dbReference type="NCBI Taxonomy" id="89524"/>
    <lineage>
        <taxon>Bacteria</taxon>
        <taxon>Pseudomonadati</taxon>
        <taxon>Pseudomonadota</taxon>
        <taxon>Alphaproteobacteria</taxon>
        <taxon>Rhodobacterales</taxon>
        <taxon>Paracoccaceae</taxon>
        <taxon>Rubrimonas</taxon>
    </lineage>
</organism>
<comment type="similarity">
    <text evidence="1">Belongs to the short-chain dehydrogenases/reductases (SDR) family.</text>
</comment>
<dbReference type="Proteomes" id="UP000198703">
    <property type="component" value="Unassembled WGS sequence"/>
</dbReference>
<reference evidence="3 4" key="1">
    <citation type="submission" date="2016-10" db="EMBL/GenBank/DDBJ databases">
        <authorList>
            <person name="de Groot N.N."/>
        </authorList>
    </citation>
    <scope>NUCLEOTIDE SEQUENCE [LARGE SCALE GENOMIC DNA]</scope>
    <source>
        <strain evidence="3 4">DSM 15345</strain>
    </source>
</reference>
<accession>A0A1H4FV48</accession>
<evidence type="ECO:0000313" key="3">
    <source>
        <dbReference type="EMBL" id="SEB00518.1"/>
    </source>
</evidence>
<sequence>MSKSILITGAGTGIGKDTAKKLIARGHTVYATTHFEGEIESLQRELGENAKVFKLDITNPDDRAKVADLDIDVLINNAAQNASGSLADIKIDRLRRLFEVNVFSSLELTQIAIRRMIERGGGTVIFISSLAGRIPEAFVMPYSMTKFAISAAAAGLREEMKVLGKGIHVSVVEPGPYNTGFNQKLVNDQFEWMKKEGSLFTPAQIAARKEKGDRLLRWLEVGSTDTIVDKIVSAAEAAKPRLRYVAPWTFGLLVRLLRIFGV</sequence>
<gene>
    <name evidence="3" type="ORF">SAMN05444370_12813</name>
</gene>
<keyword evidence="2" id="KW-0560">Oxidoreductase</keyword>
<dbReference type="OrthoDB" id="9793825at2"/>
<dbReference type="AlphaFoldDB" id="A0A1H4FV48"/>
<dbReference type="InterPro" id="IPR002347">
    <property type="entry name" value="SDR_fam"/>
</dbReference>
<dbReference type="GO" id="GO:0016491">
    <property type="term" value="F:oxidoreductase activity"/>
    <property type="evidence" value="ECO:0007669"/>
    <property type="project" value="UniProtKB-KW"/>
</dbReference>
<dbReference type="SUPFAM" id="SSF51735">
    <property type="entry name" value="NAD(P)-binding Rossmann-fold domains"/>
    <property type="match status" value="1"/>
</dbReference>
<evidence type="ECO:0000313" key="4">
    <source>
        <dbReference type="Proteomes" id="UP000198703"/>
    </source>
</evidence>
<proteinExistence type="inferred from homology"/>
<keyword evidence="4" id="KW-1185">Reference proteome</keyword>
<dbReference type="Gene3D" id="3.40.50.720">
    <property type="entry name" value="NAD(P)-binding Rossmann-like Domain"/>
    <property type="match status" value="1"/>
</dbReference>
<dbReference type="RefSeq" id="WP_093256277.1">
    <property type="nucleotide sequence ID" value="NZ_FNQM01000028.1"/>
</dbReference>
<dbReference type="STRING" id="89524.SAMN05444370_12813"/>
<dbReference type="Pfam" id="PF00106">
    <property type="entry name" value="adh_short"/>
    <property type="match status" value="1"/>
</dbReference>
<dbReference type="PRINTS" id="PR00081">
    <property type="entry name" value="GDHRDH"/>
</dbReference>